<dbReference type="RefSeq" id="WP_394825963.1">
    <property type="nucleotide sequence ID" value="NZ_CP089984.1"/>
</dbReference>
<dbReference type="PANTHER" id="PTHR47152:SF4">
    <property type="entry name" value="SLR0445 PROTEIN"/>
    <property type="match status" value="1"/>
</dbReference>
<dbReference type="InterPro" id="IPR011335">
    <property type="entry name" value="Restrct_endonuc-II-like"/>
</dbReference>
<keyword evidence="3" id="KW-0378">Hydrolase</keyword>
<gene>
    <name evidence="3" type="ORF">LZC94_03460</name>
</gene>
<dbReference type="PANTHER" id="PTHR47152">
    <property type="entry name" value="SLR2084 PROTEIN-RELATED"/>
    <property type="match status" value="1"/>
</dbReference>
<dbReference type="SUPFAM" id="SSF52980">
    <property type="entry name" value="Restriction endonuclease-like"/>
    <property type="match status" value="1"/>
</dbReference>
<evidence type="ECO:0000313" key="4">
    <source>
        <dbReference type="Proteomes" id="UP001370348"/>
    </source>
</evidence>
<evidence type="ECO:0000256" key="1">
    <source>
        <dbReference type="SAM" id="MobiDB-lite"/>
    </source>
</evidence>
<dbReference type="Gene3D" id="3.90.1570.10">
    <property type="entry name" value="tt1808, chain A"/>
    <property type="match status" value="1"/>
</dbReference>
<dbReference type="GO" id="GO:0004519">
    <property type="term" value="F:endonuclease activity"/>
    <property type="evidence" value="ECO:0007669"/>
    <property type="project" value="UniProtKB-KW"/>
</dbReference>
<evidence type="ECO:0000259" key="2">
    <source>
        <dbReference type="Pfam" id="PF05685"/>
    </source>
</evidence>
<keyword evidence="3" id="KW-0540">Nuclease</keyword>
<organism evidence="3 4">
    <name type="scientific">Pendulispora albinea</name>
    <dbReference type="NCBI Taxonomy" id="2741071"/>
    <lineage>
        <taxon>Bacteria</taxon>
        <taxon>Pseudomonadati</taxon>
        <taxon>Myxococcota</taxon>
        <taxon>Myxococcia</taxon>
        <taxon>Myxococcales</taxon>
        <taxon>Sorangiineae</taxon>
        <taxon>Pendulisporaceae</taxon>
        <taxon>Pendulispora</taxon>
    </lineage>
</organism>
<keyword evidence="4" id="KW-1185">Reference proteome</keyword>
<dbReference type="CDD" id="cd06260">
    <property type="entry name" value="DUF820-like"/>
    <property type="match status" value="1"/>
</dbReference>
<protein>
    <submittedName>
        <fullName evidence="3">Uma2 family endonuclease</fullName>
    </submittedName>
</protein>
<dbReference type="Pfam" id="PF05685">
    <property type="entry name" value="Uma2"/>
    <property type="match status" value="1"/>
</dbReference>
<dbReference type="InterPro" id="IPR008538">
    <property type="entry name" value="Uma2"/>
</dbReference>
<dbReference type="EMBL" id="CP089984">
    <property type="protein sequence ID" value="WXB16338.1"/>
    <property type="molecule type" value="Genomic_DNA"/>
</dbReference>
<name>A0ABZ2LZL6_9BACT</name>
<feature type="compositionally biased region" description="Basic and acidic residues" evidence="1">
    <location>
        <begin position="8"/>
        <end position="21"/>
    </location>
</feature>
<feature type="domain" description="Putative restriction endonuclease" evidence="2">
    <location>
        <begin position="35"/>
        <end position="183"/>
    </location>
</feature>
<reference evidence="3 4" key="1">
    <citation type="submission" date="2021-12" db="EMBL/GenBank/DDBJ databases">
        <title>Discovery of the Pendulisporaceae a myxobacterial family with distinct sporulation behavior and unique specialized metabolism.</title>
        <authorList>
            <person name="Garcia R."/>
            <person name="Popoff A."/>
            <person name="Bader C.D."/>
            <person name="Loehr J."/>
            <person name="Walesch S."/>
            <person name="Walt C."/>
            <person name="Boldt J."/>
            <person name="Bunk B."/>
            <person name="Haeckl F.J.F.P.J."/>
            <person name="Gunesch A.P."/>
            <person name="Birkelbach J."/>
            <person name="Nuebel U."/>
            <person name="Pietschmann T."/>
            <person name="Bach T."/>
            <person name="Mueller R."/>
        </authorList>
    </citation>
    <scope>NUCLEOTIDE SEQUENCE [LARGE SCALE GENOMIC DNA]</scope>
    <source>
        <strain evidence="3 4">MSr11954</strain>
    </source>
</reference>
<keyword evidence="3" id="KW-0255">Endonuclease</keyword>
<dbReference type="InterPro" id="IPR012296">
    <property type="entry name" value="Nuclease_put_TT1808"/>
</dbReference>
<dbReference type="Proteomes" id="UP001370348">
    <property type="component" value="Chromosome"/>
</dbReference>
<evidence type="ECO:0000313" key="3">
    <source>
        <dbReference type="EMBL" id="WXB16338.1"/>
    </source>
</evidence>
<sequence>MVAVASPENHDDPLREERDEVRREDHFTVLRGATWADYQRLQEIRGDHSAPRIAYCEGTLEIMSPSRHHESIKSVIGRLVEVFCLERGIEFSTVGSWTLEDKEVDRGVEPDESYIFGRGPDGVVPEGAKRPDLAIEVVWTSGGINKLEIYRKLDVREVWFWRRRRFHLYELRGEQYEAIEQSGVLPNIDLNLLATFLDRPTTSQAMRDYRNALRG</sequence>
<feature type="region of interest" description="Disordered" evidence="1">
    <location>
        <begin position="1"/>
        <end position="21"/>
    </location>
</feature>
<accession>A0ABZ2LZL6</accession>
<proteinExistence type="predicted"/>